<reference evidence="1" key="1">
    <citation type="journal article" date="2021" name="Proc. Natl. Acad. Sci. U.S.A.">
        <title>A Catalog of Tens of Thousands of Viruses from Human Metagenomes Reveals Hidden Associations with Chronic Diseases.</title>
        <authorList>
            <person name="Tisza M.J."/>
            <person name="Buck C.B."/>
        </authorList>
    </citation>
    <scope>NUCLEOTIDE SEQUENCE</scope>
    <source>
        <strain evidence="1">Ctnpt50</strain>
    </source>
</reference>
<evidence type="ECO:0000313" key="1">
    <source>
        <dbReference type="EMBL" id="DAF49096.1"/>
    </source>
</evidence>
<organism evidence="1">
    <name type="scientific">Siphoviridae sp. ctnpt50</name>
    <dbReference type="NCBI Taxonomy" id="2827941"/>
    <lineage>
        <taxon>Viruses</taxon>
        <taxon>Duplodnaviria</taxon>
        <taxon>Heunggongvirae</taxon>
        <taxon>Uroviricota</taxon>
        <taxon>Caudoviricetes</taxon>
    </lineage>
</organism>
<dbReference type="EMBL" id="BK032577">
    <property type="protein sequence ID" value="DAF49096.1"/>
    <property type="molecule type" value="Genomic_DNA"/>
</dbReference>
<proteinExistence type="predicted"/>
<name>A0A8S5SDT3_9CAUD</name>
<accession>A0A8S5SDT3</accession>
<protein>
    <submittedName>
        <fullName evidence="1">Uncharacterized protein</fullName>
    </submittedName>
</protein>
<sequence length="162" mass="18006">MKFLVLRKASFPNLPSFRAFRTGRVVVSVFRAEFIKVIINIAVSAEAGQNVVSGRFCFRDLFRIFRQKLLFVGDRIPENPPHMTDRGFDVVAITGTKGEFVPIGVCCESGVGEFHGDVVLLAELVCDFGVSGVSHSWFSPFYLFLKNFVECAEAGLFAPITF</sequence>